<evidence type="ECO:0000259" key="1">
    <source>
        <dbReference type="Pfam" id="PF02775"/>
    </source>
</evidence>
<dbReference type="GO" id="GO:0000287">
    <property type="term" value="F:magnesium ion binding"/>
    <property type="evidence" value="ECO:0007669"/>
    <property type="project" value="UniProtKB-ARBA"/>
</dbReference>
<dbReference type="InterPro" id="IPR047211">
    <property type="entry name" value="POXB-like"/>
</dbReference>
<dbReference type="Pfam" id="PF02775">
    <property type="entry name" value="TPP_enzyme_C"/>
    <property type="match status" value="1"/>
</dbReference>
<dbReference type="GO" id="GO:0003824">
    <property type="term" value="F:catalytic activity"/>
    <property type="evidence" value="ECO:0007669"/>
    <property type="project" value="InterPro"/>
</dbReference>
<dbReference type="InterPro" id="IPR029061">
    <property type="entry name" value="THDP-binding"/>
</dbReference>
<dbReference type="AlphaFoldDB" id="A0A2W2E044"/>
<dbReference type="InterPro" id="IPR011766">
    <property type="entry name" value="TPP_enzyme_TPP-bd"/>
</dbReference>
<reference evidence="2 3" key="1">
    <citation type="submission" date="2018-01" db="EMBL/GenBank/DDBJ databases">
        <title>Draft genome sequence of Jishengella sp. NA12.</title>
        <authorList>
            <person name="Sahin N."/>
            <person name="Ay H."/>
            <person name="Saygin H."/>
        </authorList>
    </citation>
    <scope>NUCLEOTIDE SEQUENCE [LARGE SCALE GENOMIC DNA]</scope>
    <source>
        <strain evidence="2 3">NA12</strain>
    </source>
</reference>
<dbReference type="GO" id="GO:0030976">
    <property type="term" value="F:thiamine pyrophosphate binding"/>
    <property type="evidence" value="ECO:0007669"/>
    <property type="project" value="InterPro"/>
</dbReference>
<dbReference type="OrthoDB" id="3384763at2"/>
<protein>
    <recommendedName>
        <fullName evidence="1">Thiamine pyrophosphate enzyme TPP-binding domain-containing protein</fullName>
    </recommendedName>
</protein>
<evidence type="ECO:0000313" key="3">
    <source>
        <dbReference type="Proteomes" id="UP000248924"/>
    </source>
</evidence>
<dbReference type="PANTHER" id="PTHR42981:SF2">
    <property type="entry name" value="PYRUVATE DEHYDROGENASE [UBIQUINONE]"/>
    <property type="match status" value="1"/>
</dbReference>
<feature type="domain" description="Thiamine pyrophosphate enzyme TPP-binding" evidence="1">
    <location>
        <begin position="102"/>
        <end position="218"/>
    </location>
</feature>
<dbReference type="PANTHER" id="PTHR42981">
    <property type="entry name" value="PYRUVATE DEHYDROGENASE [UBIQUINONE]"/>
    <property type="match status" value="1"/>
</dbReference>
<gene>
    <name evidence="2" type="ORF">C1I95_18375</name>
</gene>
<sequence length="242" mass="25772">MCRQVRYAGDPHRVADVVDEALHSAVTTGGPVCLVLPHHGHGDRRPVSGTDGPIDPALVFDELAARLPQRVTVTVDGDAILTRLDRQLPRGAVVLPCDAPEATGGALPYAMAAKLADPDRPVLALVTDEGMQLHGLAELVTVARAWWAWPDPRLVILVLNTRSVHRRYPDAARTMADDVPYAGWARLLGLHGVRVDRPELVGVAWDEALAADRPCVLEMVVDPAAPASRDGAAAPSHAAPSP</sequence>
<organism evidence="2 3">
    <name type="scientific">Micromonospora craterilacus</name>
    <dbReference type="NCBI Taxonomy" id="1655439"/>
    <lineage>
        <taxon>Bacteria</taxon>
        <taxon>Bacillati</taxon>
        <taxon>Actinomycetota</taxon>
        <taxon>Actinomycetes</taxon>
        <taxon>Micromonosporales</taxon>
        <taxon>Micromonosporaceae</taxon>
        <taxon>Micromonospora</taxon>
    </lineage>
</organism>
<proteinExistence type="predicted"/>
<keyword evidence="3" id="KW-1185">Reference proteome</keyword>
<dbReference type="Proteomes" id="UP000248924">
    <property type="component" value="Unassembled WGS sequence"/>
</dbReference>
<dbReference type="EMBL" id="POTY01000112">
    <property type="protein sequence ID" value="PZG16063.1"/>
    <property type="molecule type" value="Genomic_DNA"/>
</dbReference>
<comment type="caution">
    <text evidence="2">The sequence shown here is derived from an EMBL/GenBank/DDBJ whole genome shotgun (WGS) entry which is preliminary data.</text>
</comment>
<evidence type="ECO:0000313" key="2">
    <source>
        <dbReference type="EMBL" id="PZG16063.1"/>
    </source>
</evidence>
<name>A0A2W2E044_9ACTN</name>
<accession>A0A2W2E044</accession>
<dbReference type="Gene3D" id="3.40.50.970">
    <property type="match status" value="1"/>
</dbReference>
<dbReference type="SUPFAM" id="SSF52518">
    <property type="entry name" value="Thiamin diphosphate-binding fold (THDP-binding)"/>
    <property type="match status" value="1"/>
</dbReference>